<keyword evidence="6" id="KW-0812">Transmembrane</keyword>
<dbReference type="SUPFAM" id="SSF56300">
    <property type="entry name" value="Metallo-dependent phosphatases"/>
    <property type="match status" value="1"/>
</dbReference>
<dbReference type="GO" id="GO:0004722">
    <property type="term" value="F:protein serine/threonine phosphatase activity"/>
    <property type="evidence" value="ECO:0007669"/>
    <property type="project" value="UniProtKB-EC"/>
</dbReference>
<proteinExistence type="predicted"/>
<keyword evidence="6" id="KW-0472">Membrane</keyword>
<dbReference type="Proteomes" id="UP000230233">
    <property type="component" value="Unassembled WGS sequence"/>
</dbReference>
<dbReference type="STRING" id="1611254.A0A2G5SAG3"/>
<dbReference type="PANTHER" id="PTHR11668:SF300">
    <property type="entry name" value="SERINE_THREONINE-PROTEIN PHOSPHATASE"/>
    <property type="match status" value="1"/>
</dbReference>
<gene>
    <name evidence="8" type="ORF">B9Z55_028676</name>
</gene>
<dbReference type="InterPro" id="IPR004843">
    <property type="entry name" value="Calcineurin-like_PHP"/>
</dbReference>
<evidence type="ECO:0000313" key="8">
    <source>
        <dbReference type="EMBL" id="PIC12054.1"/>
    </source>
</evidence>
<evidence type="ECO:0000256" key="2">
    <source>
        <dbReference type="ARBA" id="ARBA00022723"/>
    </source>
</evidence>
<name>A0A2G5SAG3_9PELO</name>
<feature type="domain" description="Calcineurin-like phosphoesterase" evidence="7">
    <location>
        <begin position="5"/>
        <end position="81"/>
    </location>
</feature>
<evidence type="ECO:0000313" key="9">
    <source>
        <dbReference type="Proteomes" id="UP000230233"/>
    </source>
</evidence>
<sequence>MLLIVMLKIRYNMNIVVLRGAHECEKMMARDGFAEEIKKTFGQDTDTLSNIFIALSLFAALPVAAILSHTFCVHGGLSQRFGTTDQMQTPNSF</sequence>
<dbReference type="EC" id="3.1.3.16" evidence="1"/>
<keyword evidence="2" id="KW-0479">Metal-binding</keyword>
<dbReference type="Gene3D" id="3.60.21.10">
    <property type="match status" value="1"/>
</dbReference>
<evidence type="ECO:0000256" key="3">
    <source>
        <dbReference type="ARBA" id="ARBA00022801"/>
    </source>
</evidence>
<evidence type="ECO:0000256" key="5">
    <source>
        <dbReference type="ARBA" id="ARBA00023211"/>
    </source>
</evidence>
<dbReference type="Pfam" id="PF00149">
    <property type="entry name" value="Metallophos"/>
    <property type="match status" value="1"/>
</dbReference>
<dbReference type="GO" id="GO:0005634">
    <property type="term" value="C:nucleus"/>
    <property type="evidence" value="ECO:0007669"/>
    <property type="project" value="TreeGrafter"/>
</dbReference>
<dbReference type="PANTHER" id="PTHR11668">
    <property type="entry name" value="SERINE/THREONINE PROTEIN PHOSPHATASE"/>
    <property type="match status" value="1"/>
</dbReference>
<organism evidence="8 9">
    <name type="scientific">Caenorhabditis nigoni</name>
    <dbReference type="NCBI Taxonomy" id="1611254"/>
    <lineage>
        <taxon>Eukaryota</taxon>
        <taxon>Metazoa</taxon>
        <taxon>Ecdysozoa</taxon>
        <taxon>Nematoda</taxon>
        <taxon>Chromadorea</taxon>
        <taxon>Rhabditida</taxon>
        <taxon>Rhabditina</taxon>
        <taxon>Rhabditomorpha</taxon>
        <taxon>Rhabditoidea</taxon>
        <taxon>Rhabditidae</taxon>
        <taxon>Peloderinae</taxon>
        <taxon>Caenorhabditis</taxon>
    </lineage>
</organism>
<dbReference type="InterPro" id="IPR029052">
    <property type="entry name" value="Metallo-depent_PP-like"/>
</dbReference>
<evidence type="ECO:0000256" key="4">
    <source>
        <dbReference type="ARBA" id="ARBA00022912"/>
    </source>
</evidence>
<evidence type="ECO:0000256" key="6">
    <source>
        <dbReference type="SAM" id="Phobius"/>
    </source>
</evidence>
<dbReference type="InterPro" id="IPR050341">
    <property type="entry name" value="PP1_catalytic_subunit"/>
</dbReference>
<accession>A0A2G5SAG3</accession>
<dbReference type="GO" id="GO:0046872">
    <property type="term" value="F:metal ion binding"/>
    <property type="evidence" value="ECO:0007669"/>
    <property type="project" value="UniProtKB-KW"/>
</dbReference>
<evidence type="ECO:0000256" key="1">
    <source>
        <dbReference type="ARBA" id="ARBA00013081"/>
    </source>
</evidence>
<reference evidence="9" key="1">
    <citation type="submission" date="2017-10" db="EMBL/GenBank/DDBJ databases">
        <title>Rapid genome shrinkage in a self-fertile nematode reveals novel sperm competition proteins.</title>
        <authorList>
            <person name="Yin D."/>
            <person name="Schwarz E.M."/>
            <person name="Thomas C.G."/>
            <person name="Felde R.L."/>
            <person name="Korf I.F."/>
            <person name="Cutter A.D."/>
            <person name="Schartner C.M."/>
            <person name="Ralston E.J."/>
            <person name="Meyer B.J."/>
            <person name="Haag E.S."/>
        </authorList>
    </citation>
    <scope>NUCLEOTIDE SEQUENCE [LARGE SCALE GENOMIC DNA]</scope>
    <source>
        <strain evidence="9">JU1422</strain>
    </source>
</reference>
<keyword evidence="9" id="KW-1185">Reference proteome</keyword>
<keyword evidence="4" id="KW-0904">Protein phosphatase</keyword>
<protein>
    <recommendedName>
        <fullName evidence="1">protein-serine/threonine phosphatase</fullName>
        <ecNumber evidence="1">3.1.3.16</ecNumber>
    </recommendedName>
</protein>
<dbReference type="AlphaFoldDB" id="A0A2G5SAG3"/>
<feature type="transmembrane region" description="Helical" evidence="6">
    <location>
        <begin position="51"/>
        <end position="73"/>
    </location>
</feature>
<keyword evidence="5" id="KW-0464">Manganese</keyword>
<dbReference type="EMBL" id="PDUG01000029">
    <property type="protein sequence ID" value="PIC12054.1"/>
    <property type="molecule type" value="Genomic_DNA"/>
</dbReference>
<keyword evidence="3" id="KW-0378">Hydrolase</keyword>
<evidence type="ECO:0000259" key="7">
    <source>
        <dbReference type="Pfam" id="PF00149"/>
    </source>
</evidence>
<keyword evidence="6" id="KW-1133">Transmembrane helix</keyword>
<dbReference type="GO" id="GO:0005737">
    <property type="term" value="C:cytoplasm"/>
    <property type="evidence" value="ECO:0007669"/>
    <property type="project" value="TreeGrafter"/>
</dbReference>
<comment type="caution">
    <text evidence="8">The sequence shown here is derived from an EMBL/GenBank/DDBJ whole genome shotgun (WGS) entry which is preliminary data.</text>
</comment>